<reference evidence="3 4" key="1">
    <citation type="submission" date="2018-06" db="EMBL/GenBank/DDBJ databases">
        <title>Three novel Pseudomonas species isolated from symptomatic oak.</title>
        <authorList>
            <person name="Bueno-Gonzalez V."/>
            <person name="Brady C."/>
        </authorList>
    </citation>
    <scope>NUCLEOTIDE SEQUENCE [LARGE SCALE GENOMIC DNA]</scope>
    <source>
        <strain evidence="3 4">P17C</strain>
    </source>
</reference>
<dbReference type="Pfam" id="PF18912">
    <property type="entry name" value="DZR_2"/>
    <property type="match status" value="1"/>
</dbReference>
<comment type="caution">
    <text evidence="3">The sequence shown here is derived from an EMBL/GenBank/DDBJ whole genome shotgun (WGS) entry which is preliminary data.</text>
</comment>
<evidence type="ECO:0000313" key="3">
    <source>
        <dbReference type="EMBL" id="TBU99358.1"/>
    </source>
</evidence>
<dbReference type="EMBL" id="QJUP01000002">
    <property type="protein sequence ID" value="TBU99358.1"/>
    <property type="molecule type" value="Genomic_DNA"/>
</dbReference>
<dbReference type="GO" id="GO:0016757">
    <property type="term" value="F:glycosyltransferase activity"/>
    <property type="evidence" value="ECO:0007669"/>
    <property type="project" value="UniProtKB-KW"/>
</dbReference>
<dbReference type="InterPro" id="IPR000836">
    <property type="entry name" value="PRTase_dom"/>
</dbReference>
<dbReference type="AlphaFoldDB" id="A0A4Q9RDR8"/>
<keyword evidence="4" id="KW-1185">Reference proteome</keyword>
<comment type="similarity">
    <text evidence="1">Belongs to the ComF/GntX family.</text>
</comment>
<dbReference type="InterPro" id="IPR029057">
    <property type="entry name" value="PRTase-like"/>
</dbReference>
<dbReference type="PANTHER" id="PTHR47505">
    <property type="entry name" value="DNA UTILIZATION PROTEIN YHGH"/>
    <property type="match status" value="1"/>
</dbReference>
<evidence type="ECO:0000313" key="4">
    <source>
        <dbReference type="Proteomes" id="UP000292639"/>
    </source>
</evidence>
<dbReference type="RefSeq" id="WP_131182761.1">
    <property type="nucleotide sequence ID" value="NZ_QJUO01000001.1"/>
</dbReference>
<dbReference type="SUPFAM" id="SSF53271">
    <property type="entry name" value="PRTase-like"/>
    <property type="match status" value="1"/>
</dbReference>
<protein>
    <submittedName>
        <fullName evidence="3">Amidophosphoribosyltransferase</fullName>
    </submittedName>
</protein>
<proteinExistence type="inferred from homology"/>
<gene>
    <name evidence="3" type="ORF">DNJ96_03365</name>
</gene>
<dbReference type="InterPro" id="IPR051910">
    <property type="entry name" value="ComF/GntX_DNA_util-trans"/>
</dbReference>
<dbReference type="CDD" id="cd06223">
    <property type="entry name" value="PRTases_typeI"/>
    <property type="match status" value="1"/>
</dbReference>
<dbReference type="Gene3D" id="3.40.50.2020">
    <property type="match status" value="1"/>
</dbReference>
<evidence type="ECO:0000256" key="1">
    <source>
        <dbReference type="ARBA" id="ARBA00008007"/>
    </source>
</evidence>
<evidence type="ECO:0000259" key="2">
    <source>
        <dbReference type="Pfam" id="PF18912"/>
    </source>
</evidence>
<keyword evidence="3" id="KW-0808">Transferase</keyword>
<dbReference type="Proteomes" id="UP000292639">
    <property type="component" value="Unassembled WGS sequence"/>
</dbReference>
<accession>A0A4Q9RDR8</accession>
<organism evidence="3 4">
    <name type="scientific">Stutzerimonas kirkiae</name>
    <dbReference type="NCBI Taxonomy" id="2211392"/>
    <lineage>
        <taxon>Bacteria</taxon>
        <taxon>Pseudomonadati</taxon>
        <taxon>Pseudomonadota</taxon>
        <taxon>Gammaproteobacteria</taxon>
        <taxon>Pseudomonadales</taxon>
        <taxon>Pseudomonadaceae</taxon>
        <taxon>Stutzerimonas</taxon>
    </lineage>
</organism>
<dbReference type="PANTHER" id="PTHR47505:SF1">
    <property type="entry name" value="DNA UTILIZATION PROTEIN YHGH"/>
    <property type="match status" value="1"/>
</dbReference>
<sequence>MVYNWTIIEHKCLLCGSATGNTEGVCPACAGDLPWLKGCCSVCALPLPATGLVCGQCLKRPPAYDRVVAPWSFEFPLDGLVSGFKYQARWPMGRLLAGLLAEHLRRQYQAGLPRPITLLPVPLSRRRLRQRGFNQAQMLARWLGQALGIPVIDDLLSRTRDTPPQQQLDARTRRRNLLGAFALAPDSRIRKGHLALIDDVLTTGATAQALARLLKRHGAGRVDVYCLARTPSPGQRPSP</sequence>
<feature type="domain" description="Double zinc ribbon" evidence="2">
    <location>
        <begin position="10"/>
        <end position="58"/>
    </location>
</feature>
<keyword evidence="3" id="KW-0328">Glycosyltransferase</keyword>
<dbReference type="InterPro" id="IPR044005">
    <property type="entry name" value="DZR_2"/>
</dbReference>
<name>A0A4Q9RDR8_9GAMM</name>